<dbReference type="InterPro" id="IPR002035">
    <property type="entry name" value="VWF_A"/>
</dbReference>
<dbReference type="SMART" id="SM00327">
    <property type="entry name" value="VWA"/>
    <property type="match status" value="1"/>
</dbReference>
<gene>
    <name evidence="4" type="ORF">BO71DRAFT_443047</name>
</gene>
<dbReference type="PROSITE" id="PS51468">
    <property type="entry name" value="VIT"/>
    <property type="match status" value="1"/>
</dbReference>
<keyword evidence="5" id="KW-1185">Reference proteome</keyword>
<reference evidence="4 5" key="1">
    <citation type="submission" date="2018-02" db="EMBL/GenBank/DDBJ databases">
        <title>The genomes of Aspergillus section Nigri reveals drivers in fungal speciation.</title>
        <authorList>
            <consortium name="DOE Joint Genome Institute"/>
            <person name="Vesth T.C."/>
            <person name="Nybo J."/>
            <person name="Theobald S."/>
            <person name="Brandl J."/>
            <person name="Frisvad J.C."/>
            <person name="Nielsen K.F."/>
            <person name="Lyhne E.K."/>
            <person name="Kogle M.E."/>
            <person name="Kuo A."/>
            <person name="Riley R."/>
            <person name="Clum A."/>
            <person name="Nolan M."/>
            <person name="Lipzen A."/>
            <person name="Salamov A."/>
            <person name="Henrissat B."/>
            <person name="Wiebenga A."/>
            <person name="De vries R.P."/>
            <person name="Grigoriev I.V."/>
            <person name="Mortensen U.H."/>
            <person name="Andersen M.R."/>
            <person name="Baker S.E."/>
        </authorList>
    </citation>
    <scope>NUCLEOTIDE SEQUENCE [LARGE SCALE GENOMIC DNA]</scope>
    <source>
        <strain evidence="4 5">CBS 707.79</strain>
    </source>
</reference>
<accession>A0A319D2V4</accession>
<feature type="region of interest" description="Disordered" evidence="1">
    <location>
        <begin position="498"/>
        <end position="537"/>
    </location>
</feature>
<dbReference type="InterPro" id="IPR013694">
    <property type="entry name" value="VIT"/>
</dbReference>
<dbReference type="STRING" id="1448320.A0A319D2V4"/>
<dbReference type="SMART" id="SM00609">
    <property type="entry name" value="VIT"/>
    <property type="match status" value="1"/>
</dbReference>
<organism evidence="4 5">
    <name type="scientific">Aspergillus ellipticus CBS 707.79</name>
    <dbReference type="NCBI Taxonomy" id="1448320"/>
    <lineage>
        <taxon>Eukaryota</taxon>
        <taxon>Fungi</taxon>
        <taxon>Dikarya</taxon>
        <taxon>Ascomycota</taxon>
        <taxon>Pezizomycotina</taxon>
        <taxon>Eurotiomycetes</taxon>
        <taxon>Eurotiomycetidae</taxon>
        <taxon>Eurotiales</taxon>
        <taxon>Aspergillaceae</taxon>
        <taxon>Aspergillus</taxon>
        <taxon>Aspergillus subgen. Circumdati</taxon>
    </lineage>
</organism>
<dbReference type="Pfam" id="PF13768">
    <property type="entry name" value="VWA_3"/>
    <property type="match status" value="1"/>
</dbReference>
<dbReference type="PROSITE" id="PS50234">
    <property type="entry name" value="VWFA"/>
    <property type="match status" value="1"/>
</dbReference>
<proteinExistence type="predicted"/>
<dbReference type="OrthoDB" id="1729737at2759"/>
<feature type="region of interest" description="Disordered" evidence="1">
    <location>
        <begin position="711"/>
        <end position="731"/>
    </location>
</feature>
<evidence type="ECO:0000313" key="4">
    <source>
        <dbReference type="EMBL" id="PYH91580.1"/>
    </source>
</evidence>
<feature type="domain" description="VIT" evidence="3">
    <location>
        <begin position="14"/>
        <end position="145"/>
    </location>
</feature>
<evidence type="ECO:0000313" key="5">
    <source>
        <dbReference type="Proteomes" id="UP000247810"/>
    </source>
</evidence>
<dbReference type="PANTHER" id="PTHR45737">
    <property type="entry name" value="VON WILLEBRAND FACTOR A DOMAIN-CONTAINING PROTEIN 5A"/>
    <property type="match status" value="1"/>
</dbReference>
<dbReference type="Pfam" id="PF08487">
    <property type="entry name" value="VIT"/>
    <property type="match status" value="1"/>
</dbReference>
<evidence type="ECO:0000256" key="1">
    <source>
        <dbReference type="SAM" id="MobiDB-lite"/>
    </source>
</evidence>
<dbReference type="Proteomes" id="UP000247810">
    <property type="component" value="Unassembled WGS sequence"/>
</dbReference>
<protein>
    <submittedName>
        <fullName evidence="4">Uncharacterized protein</fullName>
    </submittedName>
</protein>
<dbReference type="SUPFAM" id="SSF53300">
    <property type="entry name" value="vWA-like"/>
    <property type="match status" value="1"/>
</dbReference>
<dbReference type="InterPro" id="IPR036465">
    <property type="entry name" value="vWFA_dom_sf"/>
</dbReference>
<dbReference type="Gene3D" id="3.40.50.410">
    <property type="entry name" value="von Willebrand factor, type A domain"/>
    <property type="match status" value="1"/>
</dbReference>
<dbReference type="VEuPathDB" id="FungiDB:BO71DRAFT_443047"/>
<dbReference type="AlphaFoldDB" id="A0A319D2V4"/>
<dbReference type="PANTHER" id="PTHR45737:SF6">
    <property type="entry name" value="VON WILLEBRAND FACTOR A DOMAIN-CONTAINING PROTEIN 5A"/>
    <property type="match status" value="1"/>
</dbReference>
<feature type="domain" description="VWFA" evidence="2">
    <location>
        <begin position="295"/>
        <end position="471"/>
    </location>
</feature>
<dbReference type="EMBL" id="KZ825940">
    <property type="protein sequence ID" value="PYH91580.1"/>
    <property type="molecule type" value="Genomic_DNA"/>
</dbReference>
<evidence type="ECO:0000259" key="3">
    <source>
        <dbReference type="PROSITE" id="PS51468"/>
    </source>
</evidence>
<sequence>MRNIPLNQAAHCGCIYLHPDPSKGRKYLPQVALQAHATLLSTTSRTVLTQTFINSTPDTINEVAYRFPVYDGISVVAFQCRVGDHVLVGDVRTKPQANQDYQAVVSQGQSAAILDQSSRGSDIFQVRLGNVAPHSFVTVDITFIGDLQTDAQTDGIRYTLPNAIAPRYGNMTVAEIPSFHDRPIERQDLTITVDVSMEKASVIREVQSPSHPVRVALGRISSDPETSDFAPHHASASLRLDQESPLLEKDFVLIIKADETDAPRALLESHPTIPNQQALMVTLVPKFHLPPARPEVVFLVDRSGSMSDKVATTRSVLRVFLKSLPVGIAFNICSFGTDHAFLWPRSQVYDATSLQEALALVEKMDSNMGGTNMTKAVEAVVRNRLENQDLKVLILTDGAIKNQEQLFNFARTTAADNTARFFSLGIGSTVSHTLIHGIARAGNGIAQSVLLYEQLDRTVVRMLKGALSPHIYDYTLQLQYDDADDDFEIVNHEPEVEAEIETLPEPKPIPTDDQPSKPIPLFDPSFQEPEEDPIDTMPSPPSILPPKLIQVPHKFPTLYPFIRSTIYLLLDSPRTPQSLTIRATSKNGPLELHVPIEPVGPGLTIHQLTARKAIRELEGGHGWLFDAPSNQSALSIQECQRLGQKFQIPGRHCSFMALEGENKVQELPILVKDSHFSFRGIRHRMAVGSSAPAPPPPILRHYNKMELYRTNPKDPHSLPHNPKGCNPKRAYLDAPSQWPLGV</sequence>
<name>A0A319D2V4_9EURO</name>
<evidence type="ECO:0000259" key="2">
    <source>
        <dbReference type="PROSITE" id="PS50234"/>
    </source>
</evidence>